<dbReference type="GO" id="GO:0004722">
    <property type="term" value="F:protein serine/threonine phosphatase activity"/>
    <property type="evidence" value="ECO:0007669"/>
    <property type="project" value="UniProtKB-EC"/>
</dbReference>
<proteinExistence type="inferred from homology"/>
<dbReference type="InterPro" id="IPR039123">
    <property type="entry name" value="PPTC7"/>
</dbReference>
<keyword evidence="1" id="KW-0378">Hydrolase</keyword>
<dbReference type="GO" id="GO:0046872">
    <property type="term" value="F:metal ion binding"/>
    <property type="evidence" value="ECO:0007669"/>
    <property type="project" value="UniProtKB-UniRule"/>
</dbReference>
<keyword evidence="1" id="KW-0904">Protein phosphatase</keyword>
<name>A0A7J7IP48_9RHOD</name>
<evidence type="ECO:0000256" key="2">
    <source>
        <dbReference type="SAM" id="MobiDB-lite"/>
    </source>
</evidence>
<reference evidence="4 5" key="1">
    <citation type="journal article" date="2020" name="J. Phycol.">
        <title>Comparative genome analysis reveals Cyanidiococcus gen. nov., a new extremophilic red algal genus sister to Cyanidioschyzon (Cyanidioschyzonaceae, Rhodophyta).</title>
        <authorList>
            <person name="Liu S.-L."/>
            <person name="Chiang Y.-R."/>
            <person name="Yoon H.S."/>
            <person name="Fu H.-Y."/>
        </authorList>
    </citation>
    <scope>NUCLEOTIDE SEQUENCE [LARGE SCALE GENOMIC DNA]</scope>
    <source>
        <strain evidence="4 5">THAL066</strain>
    </source>
</reference>
<keyword evidence="1" id="KW-0464">Manganese</keyword>
<evidence type="ECO:0000313" key="5">
    <source>
        <dbReference type="Proteomes" id="UP000530660"/>
    </source>
</evidence>
<comment type="catalytic activity">
    <reaction evidence="1">
        <text>O-phospho-L-threonyl-[protein] + H2O = L-threonyl-[protein] + phosphate</text>
        <dbReference type="Rhea" id="RHEA:47004"/>
        <dbReference type="Rhea" id="RHEA-COMP:11060"/>
        <dbReference type="Rhea" id="RHEA-COMP:11605"/>
        <dbReference type="ChEBI" id="CHEBI:15377"/>
        <dbReference type="ChEBI" id="CHEBI:30013"/>
        <dbReference type="ChEBI" id="CHEBI:43474"/>
        <dbReference type="ChEBI" id="CHEBI:61977"/>
        <dbReference type="EC" id="3.1.3.16"/>
    </reaction>
</comment>
<dbReference type="PROSITE" id="PS51746">
    <property type="entry name" value="PPM_2"/>
    <property type="match status" value="1"/>
</dbReference>
<comment type="cofactor">
    <cofactor evidence="1">
        <name>Mg(2+)</name>
        <dbReference type="ChEBI" id="CHEBI:18420"/>
    </cofactor>
</comment>
<comment type="similarity">
    <text evidence="1">Belongs to the PP2C family.</text>
</comment>
<evidence type="ECO:0000256" key="1">
    <source>
        <dbReference type="RuleBase" id="RU366020"/>
    </source>
</evidence>
<dbReference type="Gene3D" id="3.60.40.10">
    <property type="entry name" value="PPM-type phosphatase domain"/>
    <property type="match status" value="1"/>
</dbReference>
<comment type="caution">
    <text evidence="4">The sequence shown here is derived from an EMBL/GenBank/DDBJ whole genome shotgun (WGS) entry which is preliminary data.</text>
</comment>
<keyword evidence="1" id="KW-0460">Magnesium</keyword>
<dbReference type="EMBL" id="VWRR01000004">
    <property type="protein sequence ID" value="KAF6004307.1"/>
    <property type="molecule type" value="Genomic_DNA"/>
</dbReference>
<dbReference type="InterPro" id="IPR001932">
    <property type="entry name" value="PPM-type_phosphatase-like_dom"/>
</dbReference>
<feature type="compositionally biased region" description="Polar residues" evidence="2">
    <location>
        <begin position="289"/>
        <end position="301"/>
    </location>
</feature>
<sequence>MTTTISWIAGTAVRVRLTSWVASQGRCHSVTIIRRWSSGVQCGARHGLWTSLGRRSALRTGGKEVKPRSWLILCSQRLHLQAGAAVIPHRDKRDRGGEDAFFITKRAAGVFDGVGGWSALGIDPGLYSRRLAELVRAGTESMDATSSLVSVLERAAQTNEAVGSCTACVVALSTLMEAAEPDKRRSVLTCVNLGDSGMMVLRKGKIIFRSKEQQHYFNCPYQLGTQSKDTPYDAFVDRIDVQVGDWLVLGTDGLFDNVFDEEIVDCIRDWCRERTERRAAAPDDPLSANAGTASPMASSLKTEADGRTAREMHSAADVDRAMTAPALLTAGAPALRELAERLARMAVTCAEDENRMSPFALNARSAGFWYYGGKLDDVTVIVGRVSRTTT</sequence>
<organism evidence="4 5">
    <name type="scientific">Cyanidiococcus yangmingshanensis</name>
    <dbReference type="NCBI Taxonomy" id="2690220"/>
    <lineage>
        <taxon>Eukaryota</taxon>
        <taxon>Rhodophyta</taxon>
        <taxon>Bangiophyceae</taxon>
        <taxon>Cyanidiales</taxon>
        <taxon>Cyanidiaceae</taxon>
        <taxon>Cyanidiococcus</taxon>
    </lineage>
</organism>
<dbReference type="InterPro" id="IPR036457">
    <property type="entry name" value="PPM-type-like_dom_sf"/>
</dbReference>
<feature type="region of interest" description="Disordered" evidence="2">
    <location>
        <begin position="278"/>
        <end position="304"/>
    </location>
</feature>
<comment type="cofactor">
    <cofactor evidence="1">
        <name>Mn(2+)</name>
        <dbReference type="ChEBI" id="CHEBI:29035"/>
    </cofactor>
</comment>
<keyword evidence="5" id="KW-1185">Reference proteome</keyword>
<keyword evidence="1" id="KW-0479">Metal-binding</keyword>
<feature type="domain" description="PPM-type phosphatase" evidence="3">
    <location>
        <begin position="81"/>
        <end position="385"/>
    </location>
</feature>
<gene>
    <name evidence="4" type="ORF">F1559_004850</name>
</gene>
<comment type="catalytic activity">
    <reaction evidence="1">
        <text>O-phospho-L-seryl-[protein] + H2O = L-seryl-[protein] + phosphate</text>
        <dbReference type="Rhea" id="RHEA:20629"/>
        <dbReference type="Rhea" id="RHEA-COMP:9863"/>
        <dbReference type="Rhea" id="RHEA-COMP:11604"/>
        <dbReference type="ChEBI" id="CHEBI:15377"/>
        <dbReference type="ChEBI" id="CHEBI:29999"/>
        <dbReference type="ChEBI" id="CHEBI:43474"/>
        <dbReference type="ChEBI" id="CHEBI:83421"/>
        <dbReference type="EC" id="3.1.3.16"/>
    </reaction>
</comment>
<dbReference type="PANTHER" id="PTHR12320">
    <property type="entry name" value="PROTEIN PHOSPHATASE 2C"/>
    <property type="match status" value="1"/>
</dbReference>
<dbReference type="EC" id="3.1.3.16" evidence="1"/>
<protein>
    <recommendedName>
        <fullName evidence="1">Protein phosphatase</fullName>
        <ecNumber evidence="1">3.1.3.16</ecNumber>
    </recommendedName>
</protein>
<dbReference type="Proteomes" id="UP000530660">
    <property type="component" value="Unassembled WGS sequence"/>
</dbReference>
<evidence type="ECO:0000313" key="4">
    <source>
        <dbReference type="EMBL" id="KAF6004307.1"/>
    </source>
</evidence>
<dbReference type="AlphaFoldDB" id="A0A7J7IP48"/>
<dbReference type="SMART" id="SM00332">
    <property type="entry name" value="PP2Cc"/>
    <property type="match status" value="1"/>
</dbReference>
<evidence type="ECO:0000259" key="3">
    <source>
        <dbReference type="PROSITE" id="PS51746"/>
    </source>
</evidence>
<accession>A0A7J7IP48</accession>
<dbReference type="OrthoDB" id="60843at2759"/>
<dbReference type="PANTHER" id="PTHR12320:SF1">
    <property type="entry name" value="PROTEIN PHOSPHATASE PTC7 HOMOLOG"/>
    <property type="match status" value="1"/>
</dbReference>
<dbReference type="SUPFAM" id="SSF81606">
    <property type="entry name" value="PP2C-like"/>
    <property type="match status" value="1"/>
</dbReference>